<gene>
    <name evidence="1" type="ORF">GGP41_009107</name>
</gene>
<organism evidence="1 2">
    <name type="scientific">Cochliobolus sativus</name>
    <name type="common">Common root rot and spot blotch fungus</name>
    <name type="synonym">Bipolaris sorokiniana</name>
    <dbReference type="NCBI Taxonomy" id="45130"/>
    <lineage>
        <taxon>Eukaryota</taxon>
        <taxon>Fungi</taxon>
        <taxon>Dikarya</taxon>
        <taxon>Ascomycota</taxon>
        <taxon>Pezizomycotina</taxon>
        <taxon>Dothideomycetes</taxon>
        <taxon>Pleosporomycetidae</taxon>
        <taxon>Pleosporales</taxon>
        <taxon>Pleosporineae</taxon>
        <taxon>Pleosporaceae</taxon>
        <taxon>Bipolaris</taxon>
    </lineage>
</organism>
<name>A0A8H5ZEQ8_COCSA</name>
<dbReference type="EMBL" id="WNKQ01000012">
    <property type="protein sequence ID" value="KAF5847900.1"/>
    <property type="molecule type" value="Genomic_DNA"/>
</dbReference>
<sequence>MTNARCPRRPHALISLLLSPDDPAPCVGNISARVTRSKRRCCAVEERAPMLVGSDCLPETMACPAKAESYCTGTVLGTDGRRG</sequence>
<reference evidence="1" key="1">
    <citation type="submission" date="2019-11" db="EMBL/GenBank/DDBJ databases">
        <title>Bipolaris sorokiniana Genome sequencing.</title>
        <authorList>
            <person name="Wang H."/>
        </authorList>
    </citation>
    <scope>NUCLEOTIDE SEQUENCE</scope>
</reference>
<dbReference type="Proteomes" id="UP000624244">
    <property type="component" value="Unassembled WGS sequence"/>
</dbReference>
<protein>
    <submittedName>
        <fullName evidence="1">Uncharacterized protein</fullName>
    </submittedName>
</protein>
<comment type="caution">
    <text evidence="1">The sequence shown here is derived from an EMBL/GenBank/DDBJ whole genome shotgun (WGS) entry which is preliminary data.</text>
</comment>
<evidence type="ECO:0000313" key="2">
    <source>
        <dbReference type="Proteomes" id="UP000624244"/>
    </source>
</evidence>
<dbReference type="AlphaFoldDB" id="A0A8H5ZEQ8"/>
<accession>A0A8H5ZEQ8</accession>
<evidence type="ECO:0000313" key="1">
    <source>
        <dbReference type="EMBL" id="KAF5847900.1"/>
    </source>
</evidence>
<proteinExistence type="predicted"/>